<gene>
    <name evidence="2" type="ORF">SCHIN_v1c02510</name>
</gene>
<dbReference type="EMBL" id="CP043026">
    <property type="protein sequence ID" value="QEH61448.1"/>
    <property type="molecule type" value="Genomic_DNA"/>
</dbReference>
<feature type="transmembrane region" description="Helical" evidence="1">
    <location>
        <begin position="128"/>
        <end position="150"/>
    </location>
</feature>
<evidence type="ECO:0000313" key="3">
    <source>
        <dbReference type="Proteomes" id="UP000323144"/>
    </source>
</evidence>
<keyword evidence="1" id="KW-0472">Membrane</keyword>
<protein>
    <recommendedName>
        <fullName evidence="4">Transmembrane protein</fullName>
    </recommendedName>
</protein>
<dbReference type="Proteomes" id="UP000323144">
    <property type="component" value="Chromosome"/>
</dbReference>
<dbReference type="KEGG" id="schi:SCHIN_v1c02510"/>
<feature type="transmembrane region" description="Helical" evidence="1">
    <location>
        <begin position="53"/>
        <end position="74"/>
    </location>
</feature>
<keyword evidence="1" id="KW-0812">Transmembrane</keyword>
<keyword evidence="1" id="KW-1133">Transmembrane helix</keyword>
<keyword evidence="3" id="KW-1185">Reference proteome</keyword>
<evidence type="ECO:0000313" key="2">
    <source>
        <dbReference type="EMBL" id="QEH61448.1"/>
    </source>
</evidence>
<sequence>MKAVKYRRLKIRTFLAVIFLTLSIFIATKKSELSSEGHFSKIIPMFFYVFKNSIALAIMLAFAALTIRVVVLFFTKNKLNFRSIQRNKSIVINLFLIFTILFIFSKGLSENFTKMFALVISSNVYEQLYVFEITMLAICLVLSIISIILLKRISGDKIVFNQEIIIDQFLAEIDALHKNYVGIEFELRENEEVFENKVKLFISKTNKQRIMIHSVKESDELAVDKKAKMPPTFLF</sequence>
<reference evidence="2 3" key="1">
    <citation type="submission" date="2019-08" db="EMBL/GenBank/DDBJ databases">
        <title>Complete genome sequence of Spiroplasma chinense CCH (DSM 19755).</title>
        <authorList>
            <person name="Shen H.-Y."/>
            <person name="Lin Y.-C."/>
            <person name="Chou L."/>
            <person name="Kuo C.-H."/>
        </authorList>
    </citation>
    <scope>NUCLEOTIDE SEQUENCE [LARGE SCALE GENOMIC DNA]</scope>
    <source>
        <strain evidence="2 3">CCH</strain>
    </source>
</reference>
<accession>A0A5B9Y2Z5</accession>
<dbReference type="AlphaFoldDB" id="A0A5B9Y2Z5"/>
<dbReference type="RefSeq" id="WP_166507843.1">
    <property type="nucleotide sequence ID" value="NZ_CP043026.1"/>
</dbReference>
<feature type="transmembrane region" description="Helical" evidence="1">
    <location>
        <begin position="90"/>
        <end position="108"/>
    </location>
</feature>
<evidence type="ECO:0008006" key="4">
    <source>
        <dbReference type="Google" id="ProtNLM"/>
    </source>
</evidence>
<name>A0A5B9Y2Z5_9MOLU</name>
<proteinExistence type="predicted"/>
<organism evidence="2 3">
    <name type="scientific">Spiroplasma chinense</name>
    <dbReference type="NCBI Taxonomy" id="216932"/>
    <lineage>
        <taxon>Bacteria</taxon>
        <taxon>Bacillati</taxon>
        <taxon>Mycoplasmatota</taxon>
        <taxon>Mollicutes</taxon>
        <taxon>Entomoplasmatales</taxon>
        <taxon>Spiroplasmataceae</taxon>
        <taxon>Spiroplasma</taxon>
    </lineage>
</organism>
<evidence type="ECO:0000256" key="1">
    <source>
        <dbReference type="SAM" id="Phobius"/>
    </source>
</evidence>